<dbReference type="VEuPathDB" id="ToxoDB:NCLIV_029560"/>
<gene>
    <name evidence="3" type="ORF">BN1204_029560</name>
    <name evidence="2" type="ORF">NCLIV_029560</name>
</gene>
<feature type="region of interest" description="Disordered" evidence="1">
    <location>
        <begin position="349"/>
        <end position="387"/>
    </location>
</feature>
<reference evidence="3" key="4">
    <citation type="journal article" date="2015" name="PLoS ONE">
        <title>Comprehensive Evaluation of Toxoplasma gondii VEG and Neospora caninum LIV Genomes with Tachyzoite Stage Transcriptome and Proteome Defines Novel Transcript Features.</title>
        <authorList>
            <person name="Ramaprasad A."/>
            <person name="Mourier T."/>
            <person name="Naeem R."/>
            <person name="Malas T.B."/>
            <person name="Moussa E."/>
            <person name="Panigrahi A."/>
            <person name="Vermont S.J."/>
            <person name="Otto T.D."/>
            <person name="Wastling J."/>
            <person name="Pain A."/>
        </authorList>
    </citation>
    <scope>NUCLEOTIDE SEQUENCE</scope>
    <source>
        <strain evidence="3">Liverpool</strain>
    </source>
</reference>
<dbReference type="EMBL" id="FR823389">
    <property type="protein sequence ID" value="CBZ53168.1"/>
    <property type="molecule type" value="Genomic_DNA"/>
</dbReference>
<evidence type="ECO:0000313" key="3">
    <source>
        <dbReference type="EMBL" id="CEL67157.1"/>
    </source>
</evidence>
<evidence type="ECO:0000313" key="2">
    <source>
        <dbReference type="EMBL" id="CBZ53168.1"/>
    </source>
</evidence>
<dbReference type="RefSeq" id="XP_003883200.1">
    <property type="nucleotide sequence ID" value="XM_003883151.1"/>
</dbReference>
<organism evidence="2 4">
    <name type="scientific">Neospora caninum (strain Liverpool)</name>
    <dbReference type="NCBI Taxonomy" id="572307"/>
    <lineage>
        <taxon>Eukaryota</taxon>
        <taxon>Sar</taxon>
        <taxon>Alveolata</taxon>
        <taxon>Apicomplexa</taxon>
        <taxon>Conoidasida</taxon>
        <taxon>Coccidia</taxon>
        <taxon>Eucoccidiorida</taxon>
        <taxon>Eimeriorina</taxon>
        <taxon>Sarcocystidae</taxon>
        <taxon>Neospora</taxon>
    </lineage>
</organism>
<feature type="region of interest" description="Disordered" evidence="1">
    <location>
        <begin position="113"/>
        <end position="138"/>
    </location>
</feature>
<evidence type="ECO:0000313" key="4">
    <source>
        <dbReference type="Proteomes" id="UP000007494"/>
    </source>
</evidence>
<dbReference type="InterPro" id="IPR042530">
    <property type="entry name" value="EME1/EME2_C"/>
</dbReference>
<dbReference type="InParanoid" id="F0VHH4"/>
<dbReference type="EMBL" id="LN714482">
    <property type="protein sequence ID" value="CEL67157.1"/>
    <property type="molecule type" value="Genomic_DNA"/>
</dbReference>
<feature type="compositionally biased region" description="Basic and acidic residues" evidence="1">
    <location>
        <begin position="349"/>
        <end position="358"/>
    </location>
</feature>
<accession>F0VHH4</accession>
<proteinExistence type="predicted"/>
<keyword evidence="4" id="KW-1185">Reference proteome</keyword>
<dbReference type="Gene3D" id="1.10.150.670">
    <property type="entry name" value="Crossover junction endonuclease EME1, DNA-binding domain"/>
    <property type="match status" value="1"/>
</dbReference>
<dbReference type="AlphaFoldDB" id="F0VHH4"/>
<protein>
    <submittedName>
        <fullName evidence="2">Uncharacterized protein</fullName>
    </submittedName>
</protein>
<dbReference type="GeneID" id="13443435"/>
<dbReference type="OMA" id="EARIICV"/>
<sequence>MPSEIITHTERVQRQRVQDGCDAGEQWGNRLGRSPYRRMLLLPLYTPADLLRQDVTEFTLAQSANTSRTKTCEIEDLPHRLCGLMQEMKCEARIICVLEGVRAALAIPQPHITASAPFSEGSPSGCRDKSSGRKDSFPGSLALPTLAQQLEDTATPGRAPGPTTESMPVSYSFSAENLDELISMLLIEWGIDTQEPLNPAGTALFLLGAVKQLRGAAQLSELPVDLQQRPKKRRQMSFASAVIVNKIASGALPISSRSLSHDSSSIVSPETPTTAHVLDDGDTLEQSEERGHGVRGTISNNHVSTFACRLWAEQLMQISGVTDKVASAVIRRFRRPAALVSALQTAERRDNRCTEPIRGDACSPAGPSSVGDGSSGKKAKRQPRSSRRKINVANACLMAIVKEIADLEVPSAFTGTGLTGGAIAAPPRALRVGMARAEKICRLFHEHVDSRSIL</sequence>
<reference evidence="4" key="3">
    <citation type="journal article" date="2012" name="PLoS Pathog.">
        <title>Comparative genomics of the apicomplexan parasites Toxoplasma gondii and Neospora caninum: Coccidia differing in host range and transmission strategy.</title>
        <authorList>
            <person name="Reid A.J."/>
            <person name="Vermont S.J."/>
            <person name="Cotton J.A."/>
            <person name="Harris D."/>
            <person name="Hill-Cawthorne G.A."/>
            <person name="Konen-Waisman S."/>
            <person name="Latham S.M."/>
            <person name="Mourier T."/>
            <person name="Norton R."/>
            <person name="Quail M.A."/>
            <person name="Sanders M."/>
            <person name="Shanmugam D."/>
            <person name="Sohal A."/>
            <person name="Wasmuth J.D."/>
            <person name="Brunk B."/>
            <person name="Grigg M.E."/>
            <person name="Howard J.C."/>
            <person name="Parkinson J."/>
            <person name="Roos D.S."/>
            <person name="Trees A.J."/>
            <person name="Berriman M."/>
            <person name="Pain A."/>
            <person name="Wastling J.M."/>
        </authorList>
    </citation>
    <scope>NUCLEOTIDE SEQUENCE [LARGE SCALE GENOMIC DNA]</scope>
    <source>
        <strain evidence="4">Liverpool</strain>
    </source>
</reference>
<feature type="compositionally biased region" description="Basic and acidic residues" evidence="1">
    <location>
        <begin position="126"/>
        <end position="136"/>
    </location>
</feature>
<evidence type="ECO:0000256" key="1">
    <source>
        <dbReference type="SAM" id="MobiDB-lite"/>
    </source>
</evidence>
<reference evidence="2" key="2">
    <citation type="submission" date="2011-03" db="EMBL/GenBank/DDBJ databases">
        <title>Comparative genomics and transcriptomics of Neospora caninum and Toxoplasma gondii.</title>
        <authorList>
            <person name="Reid A.J."/>
            <person name="Sohal A."/>
            <person name="Harris D."/>
            <person name="Quail M."/>
            <person name="Sanders M."/>
            <person name="Berriman M."/>
            <person name="Wastling J.M."/>
            <person name="Pain A."/>
        </authorList>
    </citation>
    <scope>NUCLEOTIDE SEQUENCE</scope>
    <source>
        <strain evidence="2">Liverpool</strain>
    </source>
</reference>
<dbReference type="OrthoDB" id="330235at2759"/>
<dbReference type="eggNOG" id="ENOG502QZZB">
    <property type="taxonomic scope" value="Eukaryota"/>
</dbReference>
<reference evidence="2" key="1">
    <citation type="submission" date="2011-02" db="EMBL/GenBank/DDBJ databases">
        <authorList>
            <person name="Aslett M."/>
        </authorList>
    </citation>
    <scope>NUCLEOTIDE SEQUENCE</scope>
    <source>
        <strain evidence="2">Liverpool</strain>
    </source>
</reference>
<name>F0VHH4_NEOCL</name>
<feature type="region of interest" description="Disordered" evidence="1">
    <location>
        <begin position="260"/>
        <end position="298"/>
    </location>
</feature>
<dbReference type="Proteomes" id="UP000007494">
    <property type="component" value="Chromosome VIIb"/>
</dbReference>
<feature type="compositionally biased region" description="Basic residues" evidence="1">
    <location>
        <begin position="377"/>
        <end position="387"/>
    </location>
</feature>